<gene>
    <name evidence="3" type="primary">ttuD</name>
</gene>
<feature type="domain" description="MOFRL" evidence="1">
    <location>
        <begin position="320"/>
        <end position="420"/>
    </location>
</feature>
<keyword evidence="3" id="KW-0670">Pyruvate</keyword>
<sequence length="427" mass="46697">MMIKNFNLLANTEVKKKVLQILEAGLTAAEPKNFLKSFVGKNHIQLGKNRIFLSSYGKIFVVAYGKASDSMAEYVSKKINVSQGIVVIPKHTKSSIVSKKFKIFYSGHPLPDNESVRAGKAVQKLVNNCSKRDFVLFLVSGGGSSLLALPDKITLSEKKHVTKLLLQCGATIDEFNCVRKHLSMIKGGKLVQNMDCDGCALVMSDVVSNDLSVISSGCTYNDNTTFSDAIKIITKYSLGKKLPKKVITHLKRGLNTKTLKPNRSTIKNKIIATNHDCLDVMVLKSRRLGFTTKVYSPIKHDVSVSAKKIVQMISEKKNSCLIFGGEPTVQVKGNGKGGRNQELVLQILKLIHGSDHRVLVSSISTDGIDGNTTCAGALSGNNTSNLQKISSYLENNDSYSFFKKYGGLIKTGSTHTNLMDIGLIIKY</sequence>
<dbReference type="InterPro" id="IPR037035">
    <property type="entry name" value="GK-like_C_sf"/>
</dbReference>
<dbReference type="InterPro" id="IPR007835">
    <property type="entry name" value="MOFRL"/>
</dbReference>
<dbReference type="Gene3D" id="3.40.50.10180">
    <property type="entry name" value="Glycerate kinase, MOFRL-like N-terminal domain"/>
    <property type="match status" value="1"/>
</dbReference>
<dbReference type="Pfam" id="PF05161">
    <property type="entry name" value="MOFRL"/>
    <property type="match status" value="1"/>
</dbReference>
<dbReference type="GO" id="GO:0016618">
    <property type="term" value="F:hydroxypyruvate reductase [NAD(P)H] activity"/>
    <property type="evidence" value="ECO:0007669"/>
    <property type="project" value="UniProtKB-EC"/>
</dbReference>
<dbReference type="SUPFAM" id="SSF82544">
    <property type="entry name" value="GckA/TtuD-like"/>
    <property type="match status" value="1"/>
</dbReference>
<name>A0A075FZE4_9ARCH</name>
<dbReference type="Pfam" id="PF13660">
    <property type="entry name" value="DUF4147"/>
    <property type="match status" value="1"/>
</dbReference>
<organism evidence="3">
    <name type="scientific">uncultured marine thaumarchaeote AD1000_80_F03</name>
    <dbReference type="NCBI Taxonomy" id="1455943"/>
    <lineage>
        <taxon>Archaea</taxon>
        <taxon>Nitrososphaerota</taxon>
        <taxon>environmental samples</taxon>
    </lineage>
</organism>
<dbReference type="InterPro" id="IPR025286">
    <property type="entry name" value="MOFRL_assoc_dom"/>
</dbReference>
<dbReference type="EC" id="1.1.1.81" evidence="3"/>
<evidence type="ECO:0000259" key="2">
    <source>
        <dbReference type="Pfam" id="PF13660"/>
    </source>
</evidence>
<dbReference type="InterPro" id="IPR038614">
    <property type="entry name" value="GK_N_sf"/>
</dbReference>
<dbReference type="GO" id="GO:0008887">
    <property type="term" value="F:glycerate kinase activity"/>
    <property type="evidence" value="ECO:0007669"/>
    <property type="project" value="InterPro"/>
</dbReference>
<dbReference type="InterPro" id="IPR039760">
    <property type="entry name" value="MOFRL_protein"/>
</dbReference>
<evidence type="ECO:0000313" key="3">
    <source>
        <dbReference type="EMBL" id="AIE96529.1"/>
    </source>
</evidence>
<feature type="domain" description="MOFRL-associated" evidence="2">
    <location>
        <begin position="18"/>
        <end position="251"/>
    </location>
</feature>
<accession>A0A075FZE4</accession>
<protein>
    <submittedName>
        <fullName evidence="3">Hydroxypyruvate reductase (TtuD)</fullName>
        <ecNumber evidence="3">1.1.1.81</ecNumber>
    </submittedName>
</protein>
<keyword evidence="3" id="KW-0560">Oxidoreductase</keyword>
<dbReference type="GO" id="GO:0005737">
    <property type="term" value="C:cytoplasm"/>
    <property type="evidence" value="ECO:0007669"/>
    <property type="project" value="TreeGrafter"/>
</dbReference>
<dbReference type="AlphaFoldDB" id="A0A075FZE4"/>
<proteinExistence type="predicted"/>
<dbReference type="PANTHER" id="PTHR12227">
    <property type="entry name" value="GLYCERATE KINASE"/>
    <property type="match status" value="1"/>
</dbReference>
<dbReference type="EMBL" id="KF900482">
    <property type="protein sequence ID" value="AIE96529.1"/>
    <property type="molecule type" value="Genomic_DNA"/>
</dbReference>
<dbReference type="PANTHER" id="PTHR12227:SF0">
    <property type="entry name" value="GLYCERATE KINASE"/>
    <property type="match status" value="1"/>
</dbReference>
<evidence type="ECO:0000259" key="1">
    <source>
        <dbReference type="Pfam" id="PF05161"/>
    </source>
</evidence>
<reference evidence="3" key="1">
    <citation type="journal article" date="2014" name="Genome Biol. Evol.">
        <title>Pangenome evidence for extensive interdomain horizontal transfer affecting lineage core and shell genes in uncultured planktonic thaumarchaeota and euryarchaeota.</title>
        <authorList>
            <person name="Deschamps P."/>
            <person name="Zivanovic Y."/>
            <person name="Moreira D."/>
            <person name="Rodriguez-Valera F."/>
            <person name="Lopez-Garcia P."/>
        </authorList>
    </citation>
    <scope>NUCLEOTIDE SEQUENCE</scope>
</reference>
<dbReference type="Gene3D" id="3.40.1480.10">
    <property type="entry name" value="MOFRL domain"/>
    <property type="match status" value="1"/>
</dbReference>